<dbReference type="GO" id="GO:0009317">
    <property type="term" value="C:acetyl-CoA carboxylase complex"/>
    <property type="evidence" value="ECO:0007669"/>
    <property type="project" value="InterPro"/>
</dbReference>
<evidence type="ECO:0000256" key="2">
    <source>
        <dbReference type="ARBA" id="ARBA00017562"/>
    </source>
</evidence>
<evidence type="ECO:0000256" key="3">
    <source>
        <dbReference type="ARBA" id="ARBA00022516"/>
    </source>
</evidence>
<dbReference type="PRINTS" id="PR01071">
    <property type="entry name" value="ACOABIOTINCC"/>
</dbReference>
<dbReference type="CDD" id="cd06850">
    <property type="entry name" value="biotinyl_domain"/>
    <property type="match status" value="1"/>
</dbReference>
<dbReference type="Gene3D" id="2.40.50.100">
    <property type="match status" value="1"/>
</dbReference>
<dbReference type="Pfam" id="PF00364">
    <property type="entry name" value="Biotin_lipoyl"/>
    <property type="match status" value="1"/>
</dbReference>
<evidence type="ECO:0000256" key="7">
    <source>
        <dbReference type="ARBA" id="ARBA00023267"/>
    </source>
</evidence>
<dbReference type="PANTHER" id="PTHR45266:SF3">
    <property type="entry name" value="OXALOACETATE DECARBOXYLASE ALPHA CHAIN"/>
    <property type="match status" value="1"/>
</dbReference>
<dbReference type="AlphaFoldDB" id="A0AAW7IRH2"/>
<dbReference type="GO" id="GO:0003989">
    <property type="term" value="F:acetyl-CoA carboxylase activity"/>
    <property type="evidence" value="ECO:0007669"/>
    <property type="project" value="InterPro"/>
</dbReference>
<name>A0AAW7IRH2_9BACI</name>
<protein>
    <recommendedName>
        <fullName evidence="2 8">Biotin carboxyl carrier protein of acetyl-CoA carboxylase</fullName>
    </recommendedName>
</protein>
<dbReference type="PROSITE" id="PS00188">
    <property type="entry name" value="BIOTIN"/>
    <property type="match status" value="1"/>
</dbReference>
<keyword evidence="5 8" id="KW-0443">Lipid metabolism</keyword>
<keyword evidence="10" id="KW-0436">Ligase</keyword>
<dbReference type="InterPro" id="IPR000089">
    <property type="entry name" value="Biotin_lipoyl"/>
</dbReference>
<evidence type="ECO:0000256" key="8">
    <source>
        <dbReference type="RuleBase" id="RU364072"/>
    </source>
</evidence>
<dbReference type="InterPro" id="IPR001249">
    <property type="entry name" value="AcCoA_biotinCC"/>
</dbReference>
<dbReference type="KEGG" id="bsj:UP17_10230"/>
<dbReference type="RefSeq" id="WP_061462912.1">
    <property type="nucleotide sequence ID" value="NZ_CP011008.1"/>
</dbReference>
<reference evidence="10" key="1">
    <citation type="submission" date="2023-06" db="EMBL/GenBank/DDBJ databases">
        <title>Comparative genomics of Bacillaceae isolates and their secondary metabolite potential.</title>
        <authorList>
            <person name="Song L."/>
            <person name="Nielsen L.J."/>
            <person name="Mohite O."/>
            <person name="Xu X."/>
            <person name="Weber T."/>
            <person name="Kovacs A.T."/>
        </authorList>
    </citation>
    <scope>NUCLEOTIDE SEQUENCE</scope>
    <source>
        <strain evidence="10">D8_B_37</strain>
    </source>
</reference>
<dbReference type="EMBL" id="JAUCEY010000008">
    <property type="protein sequence ID" value="MDM5453966.1"/>
    <property type="molecule type" value="Genomic_DNA"/>
</dbReference>
<comment type="pathway">
    <text evidence="1 8">Lipid metabolism; fatty acid biosynthesis.</text>
</comment>
<dbReference type="SUPFAM" id="SSF51230">
    <property type="entry name" value="Single hybrid motif"/>
    <property type="match status" value="1"/>
</dbReference>
<dbReference type="PROSITE" id="PS50968">
    <property type="entry name" value="BIOTINYL_LIPOYL"/>
    <property type="match status" value="1"/>
</dbReference>
<evidence type="ECO:0000313" key="11">
    <source>
        <dbReference type="Proteomes" id="UP001234602"/>
    </source>
</evidence>
<dbReference type="InterPro" id="IPR001882">
    <property type="entry name" value="Biotin_BS"/>
</dbReference>
<evidence type="ECO:0000256" key="5">
    <source>
        <dbReference type="ARBA" id="ARBA00023098"/>
    </source>
</evidence>
<dbReference type="GO" id="GO:0006633">
    <property type="term" value="P:fatty acid biosynthetic process"/>
    <property type="evidence" value="ECO:0007669"/>
    <property type="project" value="UniProtKB-KW"/>
</dbReference>
<dbReference type="Proteomes" id="UP001234602">
    <property type="component" value="Unassembled WGS sequence"/>
</dbReference>
<keyword evidence="3 8" id="KW-0444">Lipid biosynthesis</keyword>
<dbReference type="FunFam" id="2.40.50.100:FF:000003">
    <property type="entry name" value="Acetyl-CoA carboxylase biotin carboxyl carrier protein"/>
    <property type="match status" value="1"/>
</dbReference>
<organism evidence="10 11">
    <name type="scientific">Peribacillus simplex</name>
    <dbReference type="NCBI Taxonomy" id="1478"/>
    <lineage>
        <taxon>Bacteria</taxon>
        <taxon>Bacillati</taxon>
        <taxon>Bacillota</taxon>
        <taxon>Bacilli</taxon>
        <taxon>Bacillales</taxon>
        <taxon>Bacillaceae</taxon>
        <taxon>Peribacillus</taxon>
    </lineage>
</organism>
<comment type="caution">
    <text evidence="10">The sequence shown here is derived from an EMBL/GenBank/DDBJ whole genome shotgun (WGS) entry which is preliminary data.</text>
</comment>
<dbReference type="NCBIfam" id="TIGR00531">
    <property type="entry name" value="BCCP"/>
    <property type="match status" value="1"/>
</dbReference>
<proteinExistence type="predicted"/>
<keyword evidence="4 8" id="KW-0276">Fatty acid metabolism</keyword>
<keyword evidence="7 8" id="KW-0092">Biotin</keyword>
<dbReference type="InterPro" id="IPR050709">
    <property type="entry name" value="Biotin_Carboxyl_Carrier/Decarb"/>
</dbReference>
<sequence>MFKMNDIKELIRAVDRSSIGELTIKGENDHQITISKQMNVGQTALIGETQVPANIAVSPVKVEAAPVQKQEEIQAPAATIADDTSIHKITSPMVGTFYTAPSPDSDAYVRVGDQIKEDTVLCIVEAMKLMNELEAEVSGEIVEIFVENGQVVEYGQPLFLVKTA</sequence>
<accession>A0AAW7IRH2</accession>
<keyword evidence="6 8" id="KW-0275">Fatty acid biosynthesis</keyword>
<comment type="function">
    <text evidence="8">This protein is a component of the acetyl coenzyme A carboxylase complex; first, biotin carboxylase catalyzes the carboxylation of the carrier protein and then the transcarboxylase transfers the carboxyl group to form malonyl-CoA.</text>
</comment>
<dbReference type="PANTHER" id="PTHR45266">
    <property type="entry name" value="OXALOACETATE DECARBOXYLASE ALPHA CHAIN"/>
    <property type="match status" value="1"/>
</dbReference>
<gene>
    <name evidence="10" type="primary">accB</name>
    <name evidence="10" type="ORF">QUF89_17655</name>
</gene>
<evidence type="ECO:0000256" key="4">
    <source>
        <dbReference type="ARBA" id="ARBA00022832"/>
    </source>
</evidence>
<feature type="domain" description="Lipoyl-binding" evidence="9">
    <location>
        <begin position="86"/>
        <end position="162"/>
    </location>
</feature>
<evidence type="ECO:0000259" key="9">
    <source>
        <dbReference type="PROSITE" id="PS50968"/>
    </source>
</evidence>
<evidence type="ECO:0000313" key="10">
    <source>
        <dbReference type="EMBL" id="MDM5453966.1"/>
    </source>
</evidence>
<dbReference type="InterPro" id="IPR011053">
    <property type="entry name" value="Single_hybrid_motif"/>
</dbReference>
<evidence type="ECO:0000256" key="1">
    <source>
        <dbReference type="ARBA" id="ARBA00005194"/>
    </source>
</evidence>
<evidence type="ECO:0000256" key="6">
    <source>
        <dbReference type="ARBA" id="ARBA00023160"/>
    </source>
</evidence>